<proteinExistence type="predicted"/>
<accession>A0A6N2AMM5</accession>
<dbReference type="AlphaFoldDB" id="A0A6N2AMM5"/>
<sequence>MSEQATICLGYVGLLGEYCPTSRRKCSDRVDDCMHLDLFQQGHLELSGCTQIQPSLNKFWAKGSSGNP</sequence>
<dbReference type="EMBL" id="RXGB01028908">
    <property type="protein sequence ID" value="TMW81173.1"/>
    <property type="molecule type" value="Genomic_DNA"/>
</dbReference>
<protein>
    <submittedName>
        <fullName evidence="1">Uncharacterized protein</fullName>
    </submittedName>
</protein>
<evidence type="ECO:0000313" key="1">
    <source>
        <dbReference type="EMBL" id="TMW81173.1"/>
    </source>
</evidence>
<name>A0A6N2AMM5_SOLCI</name>
<gene>
    <name evidence="1" type="ORF">EJD97_011334</name>
</gene>
<comment type="caution">
    <text evidence="1">The sequence shown here is derived from an EMBL/GenBank/DDBJ whole genome shotgun (WGS) entry which is preliminary data.</text>
</comment>
<reference evidence="1" key="1">
    <citation type="submission" date="2019-05" db="EMBL/GenBank/DDBJ databases">
        <title>The de novo reference genome and transcriptome assemblies of the wild tomato species Solanum chilense.</title>
        <authorList>
            <person name="Stam R."/>
            <person name="Nosenko T."/>
            <person name="Hoerger A.C."/>
            <person name="Stephan W."/>
            <person name="Seidel M.A."/>
            <person name="Kuhn J.M.M."/>
            <person name="Haberer G."/>
            <person name="Tellier A."/>
        </authorList>
    </citation>
    <scope>NUCLEOTIDE SEQUENCE</scope>
    <source>
        <tissue evidence="1">Mature leaves</tissue>
    </source>
</reference>
<organism evidence="1">
    <name type="scientific">Solanum chilense</name>
    <name type="common">Tomato</name>
    <name type="synonym">Lycopersicon chilense</name>
    <dbReference type="NCBI Taxonomy" id="4083"/>
    <lineage>
        <taxon>Eukaryota</taxon>
        <taxon>Viridiplantae</taxon>
        <taxon>Streptophyta</taxon>
        <taxon>Embryophyta</taxon>
        <taxon>Tracheophyta</taxon>
        <taxon>Spermatophyta</taxon>
        <taxon>Magnoliopsida</taxon>
        <taxon>eudicotyledons</taxon>
        <taxon>Gunneridae</taxon>
        <taxon>Pentapetalae</taxon>
        <taxon>asterids</taxon>
        <taxon>lamiids</taxon>
        <taxon>Solanales</taxon>
        <taxon>Solanaceae</taxon>
        <taxon>Solanoideae</taxon>
        <taxon>Solaneae</taxon>
        <taxon>Solanum</taxon>
        <taxon>Solanum subgen. Lycopersicon</taxon>
    </lineage>
</organism>